<gene>
    <name evidence="2" type="ORF">ALC56_00148</name>
</gene>
<sequence length="99" mass="11403">MAETPPLGSETAAVGVTPTPPSPDPNRALRIERRISRPVRKPEVVFKKPIKHNDRVKPLNSYNYEERWSKKESLAESHVYTYIVARIDLRKIIKELVNI</sequence>
<evidence type="ECO:0000313" key="2">
    <source>
        <dbReference type="EMBL" id="KYN45405.1"/>
    </source>
</evidence>
<keyword evidence="3" id="KW-1185">Reference proteome</keyword>
<dbReference type="Proteomes" id="UP000078541">
    <property type="component" value="Unassembled WGS sequence"/>
</dbReference>
<organism evidence="2 3">
    <name type="scientific">Trachymyrmex septentrionalis</name>
    <dbReference type="NCBI Taxonomy" id="34720"/>
    <lineage>
        <taxon>Eukaryota</taxon>
        <taxon>Metazoa</taxon>
        <taxon>Ecdysozoa</taxon>
        <taxon>Arthropoda</taxon>
        <taxon>Hexapoda</taxon>
        <taxon>Insecta</taxon>
        <taxon>Pterygota</taxon>
        <taxon>Neoptera</taxon>
        <taxon>Endopterygota</taxon>
        <taxon>Hymenoptera</taxon>
        <taxon>Apocrita</taxon>
        <taxon>Aculeata</taxon>
        <taxon>Formicoidea</taxon>
        <taxon>Formicidae</taxon>
        <taxon>Myrmicinae</taxon>
        <taxon>Trachymyrmex</taxon>
    </lineage>
</organism>
<reference evidence="2 3" key="1">
    <citation type="submission" date="2016-03" db="EMBL/GenBank/DDBJ databases">
        <title>Trachymyrmex septentrionalis WGS genome.</title>
        <authorList>
            <person name="Nygaard S."/>
            <person name="Hu H."/>
            <person name="Boomsma J."/>
            <person name="Zhang G."/>
        </authorList>
    </citation>
    <scope>NUCLEOTIDE SEQUENCE [LARGE SCALE GENOMIC DNA]</scope>
    <source>
        <strain evidence="2">Tsep2-gDNA-1</strain>
        <tissue evidence="2">Whole body</tissue>
    </source>
</reference>
<evidence type="ECO:0000313" key="3">
    <source>
        <dbReference type="Proteomes" id="UP000078541"/>
    </source>
</evidence>
<protein>
    <submittedName>
        <fullName evidence="2">Uncharacterized protein</fullName>
    </submittedName>
</protein>
<dbReference type="AlphaFoldDB" id="A0A151K1G7"/>
<feature type="region of interest" description="Disordered" evidence="1">
    <location>
        <begin position="1"/>
        <end position="28"/>
    </location>
</feature>
<proteinExistence type="predicted"/>
<name>A0A151K1G7_9HYME</name>
<accession>A0A151K1G7</accession>
<dbReference type="EMBL" id="KQ981163">
    <property type="protein sequence ID" value="KYN45405.1"/>
    <property type="molecule type" value="Genomic_DNA"/>
</dbReference>
<evidence type="ECO:0000256" key="1">
    <source>
        <dbReference type="SAM" id="MobiDB-lite"/>
    </source>
</evidence>